<accession>A0A0G1C468</accession>
<dbReference type="Proteomes" id="UP000034875">
    <property type="component" value="Unassembled WGS sequence"/>
</dbReference>
<dbReference type="InterPro" id="IPR029044">
    <property type="entry name" value="Nucleotide-diphossugar_trans"/>
</dbReference>
<evidence type="ECO:0000256" key="4">
    <source>
        <dbReference type="SAM" id="Phobius"/>
    </source>
</evidence>
<gene>
    <name evidence="6" type="ORF">UV05_C0006G0007</name>
</gene>
<feature type="domain" description="Glycosyltransferase 2-like" evidence="5">
    <location>
        <begin position="21"/>
        <end position="128"/>
    </location>
</feature>
<dbReference type="InterPro" id="IPR001173">
    <property type="entry name" value="Glyco_trans_2-like"/>
</dbReference>
<comment type="caution">
    <text evidence="6">The sequence shown here is derived from an EMBL/GenBank/DDBJ whole genome shotgun (WGS) entry which is preliminary data.</text>
</comment>
<protein>
    <submittedName>
        <fullName evidence="6">Glycosyl transferase family 2</fullName>
    </submittedName>
</protein>
<feature type="transmembrane region" description="Helical" evidence="4">
    <location>
        <begin position="268"/>
        <end position="288"/>
    </location>
</feature>
<proteinExistence type="inferred from homology"/>
<sequence>MEFRTASFLGFLPLPYIMKTSIILVAYNSAKDLEILLPSFKETETDQLWSDLIVIDNGSDNSLDIVKKYFPEALTEKSSGNIGYAAAANRGVALAFERGAEAVIIMNTDMKVLPNFFSNLVKILEDKTIGCAQSLLLRPNIPGSEDLAINSAGNIIHPLGIGFCDLDGRPINEAPREITDINYPSGSSLAVTKEVWQTIGGLNEKLFLYHEDLEFGLASLFLGLRNVLAPSAKIIHYHKFRPLDGFRFFYMERNRYLVWLKAWRMPTIVLLTPFMLLAEIGLISFSLLRGQILERPKIWRGVVKAVPEILKQRKSFARVVSDRSIMKQLKPIIRYQPTKNFITDKIFTPGFRLMKGIILLFLWW</sequence>
<dbReference type="EMBL" id="LCCZ01000006">
    <property type="protein sequence ID" value="KKS44443.1"/>
    <property type="molecule type" value="Genomic_DNA"/>
</dbReference>
<dbReference type="GO" id="GO:0016757">
    <property type="term" value="F:glycosyltransferase activity"/>
    <property type="evidence" value="ECO:0007669"/>
    <property type="project" value="UniProtKB-KW"/>
</dbReference>
<dbReference type="Gene3D" id="3.90.550.10">
    <property type="entry name" value="Spore Coat Polysaccharide Biosynthesis Protein SpsA, Chain A"/>
    <property type="match status" value="1"/>
</dbReference>
<keyword evidence="4" id="KW-0472">Membrane</keyword>
<dbReference type="PANTHER" id="PTHR43179:SF12">
    <property type="entry name" value="GALACTOFURANOSYLTRANSFERASE GLFT2"/>
    <property type="match status" value="1"/>
</dbReference>
<keyword evidence="4" id="KW-1133">Transmembrane helix</keyword>
<dbReference type="SUPFAM" id="SSF53448">
    <property type="entry name" value="Nucleotide-diphospho-sugar transferases"/>
    <property type="match status" value="1"/>
</dbReference>
<evidence type="ECO:0000313" key="6">
    <source>
        <dbReference type="EMBL" id="KKS44443.1"/>
    </source>
</evidence>
<evidence type="ECO:0000256" key="1">
    <source>
        <dbReference type="ARBA" id="ARBA00006739"/>
    </source>
</evidence>
<evidence type="ECO:0000259" key="5">
    <source>
        <dbReference type="Pfam" id="PF00535"/>
    </source>
</evidence>
<dbReference type="AlphaFoldDB" id="A0A0G1C468"/>
<evidence type="ECO:0000256" key="3">
    <source>
        <dbReference type="ARBA" id="ARBA00022679"/>
    </source>
</evidence>
<evidence type="ECO:0000256" key="2">
    <source>
        <dbReference type="ARBA" id="ARBA00022676"/>
    </source>
</evidence>
<dbReference type="Pfam" id="PF00535">
    <property type="entry name" value="Glycos_transf_2"/>
    <property type="match status" value="1"/>
</dbReference>
<organism evidence="6 7">
    <name type="scientific">candidate division CPR1 bacterium GW2011_GWA2_42_17</name>
    <dbReference type="NCBI Taxonomy" id="1618341"/>
    <lineage>
        <taxon>Bacteria</taxon>
        <taxon>candidate division CPR1</taxon>
    </lineage>
</organism>
<evidence type="ECO:0000313" key="7">
    <source>
        <dbReference type="Proteomes" id="UP000034875"/>
    </source>
</evidence>
<keyword evidence="4" id="KW-0812">Transmembrane</keyword>
<reference evidence="6 7" key="1">
    <citation type="journal article" date="2015" name="Nature">
        <title>rRNA introns, odd ribosomes, and small enigmatic genomes across a large radiation of phyla.</title>
        <authorList>
            <person name="Brown C.T."/>
            <person name="Hug L.A."/>
            <person name="Thomas B.C."/>
            <person name="Sharon I."/>
            <person name="Castelle C.J."/>
            <person name="Singh A."/>
            <person name="Wilkins M.J."/>
            <person name="Williams K.H."/>
            <person name="Banfield J.F."/>
        </authorList>
    </citation>
    <scope>NUCLEOTIDE SEQUENCE [LARGE SCALE GENOMIC DNA]</scope>
</reference>
<keyword evidence="2" id="KW-0328">Glycosyltransferase</keyword>
<name>A0A0G1C468_9BACT</name>
<comment type="similarity">
    <text evidence="1">Belongs to the glycosyltransferase 2 family.</text>
</comment>
<keyword evidence="3 6" id="KW-0808">Transferase</keyword>
<dbReference type="PANTHER" id="PTHR43179">
    <property type="entry name" value="RHAMNOSYLTRANSFERASE WBBL"/>
    <property type="match status" value="1"/>
</dbReference>